<proteinExistence type="predicted"/>
<accession>A0AAJ8JWD8</accession>
<dbReference type="Pfam" id="PF10441">
    <property type="entry name" value="Urb2"/>
    <property type="match status" value="1"/>
</dbReference>
<reference evidence="3" key="2">
    <citation type="journal article" date="2022" name="Elife">
        <title>Obligate sexual reproduction of a homothallic fungus closely related to the Cryptococcus pathogenic species complex.</title>
        <authorList>
            <person name="Passer A.R."/>
            <person name="Clancey S.A."/>
            <person name="Shea T."/>
            <person name="David-Palma M."/>
            <person name="Averette A.F."/>
            <person name="Boekhout T."/>
            <person name="Porcel B.M."/>
            <person name="Nowrousian M."/>
            <person name="Cuomo C.A."/>
            <person name="Sun S."/>
            <person name="Heitman J."/>
            <person name="Coelho M.A."/>
        </authorList>
    </citation>
    <scope>NUCLEOTIDE SEQUENCE</scope>
    <source>
        <strain evidence="3">CBS 7841</strain>
    </source>
</reference>
<name>A0AAJ8JWD8_9TREE</name>
<dbReference type="InterPro" id="IPR018849">
    <property type="entry name" value="Urb2/Npa2_C"/>
</dbReference>
<keyword evidence="4" id="KW-1185">Reference proteome</keyword>
<dbReference type="GeneID" id="91089146"/>
<protein>
    <recommendedName>
        <fullName evidence="2">Nucleolar 27S pre-rRNA processing Urb2/Npa2 C-terminal domain-containing protein</fullName>
    </recommendedName>
</protein>
<gene>
    <name evidence="3" type="ORF">L203_104937</name>
</gene>
<sequence>MGSLGRSKYLSSASALIKALRASSDPPEDSWPSKIHIALEAYDTADFRVPRKSELLRDWVLESWTKTRFGDKNNVLVHPDYHRLISNLKNDNVLQSPPPLQILSTFFSSLPLADSWTVVPLAAQSFSTLFDPQDLSYKVEDWVEVWISLLKYLCTRESKGAARSPLSHLVAMVAAGIDCSQTSGSSKKTVIKSFSTYSKAFLAHTPLRARLNNAFANILFHTTALQISDPLECLYSSIEAELEQASIAQGYLLAIPSLFESLISIYHRNSFTLFTQASSSKVPHDVFVASQERDAIRNALEKTLALFDNVETKQSRADLQGVNPWVVKTWIWQSRAATWQALAAWGGYMEQEEFWGRLVDATARRAEAALSTYVGDGSGESSAFLGTVLEVLATLEKLDHNQAKIGPDVVRWCLAAPTEQQTVASTLLSSLLRFYQLTRTIPAFFTLLSSSLHGLYDSTLPDDIIQSLYFLTVNGPLITQHFREDLVAALRSSVPGRRRSAHWNQIFTDLATSVQALLSLESQSERESKKRKRSQSITSRSAVLIGIQTRLLSHCLEAAVDTTFDGEPNQDALSNFLPFLENWASSSELSRVHRKGEVDSGLWAMALSQAGRVRLIRNVEKVLRRQVARDEDIHFDVLRDASCPNELRLEWVRLIFHRAALQLQLKVEIPSSFKTEVDTLLSLLEATFENPGFQANALWQIIVQQGIVLLDLLATSQQLCRLAALFVKAISQSSHIQRLFATADIWELQRLRDAFQDTLLRQLPLDPGSLIPFLEACPLGYLKRRARNEAVERLYREKDLNKSLPWLSRMAVKSDILGPLARDADVLIKVAKIAGKQIDNPSVSALWKTIISHLVSAPTLNEDLLMKILEYFEKTVKRIQKGKNSNTESVLQALTMFYGEVMNYNVQNLNQSLQSQMVELCRLVISYVQPRLMKDTTFAISDSASLINIYNTSINFLRWTGASVEQTSFGMDLARQVLKNATSTHQQETVLKCGQAVLELLSSEAESVYEPLAASIAFYSVFPEALMENTVRKIFKDRSEEVVKACIGLAEGKLRSQKSALCVIKALIGSCSRSDIVKQALRAGIHTNTGGFENAISFMETIVESKATALQTDDALFVFLTVYRSLLCDTSASTFASVVKILHTISRRRPELIFATLPQVIQILCYVFPKFHISRSILPAGQEMQLKGSFGIVEARVFSRLLIAVAQAKIPKTKIHETSPLAKHVPALLVAYVRACADPSLGYTTGVRKELEIGLYALCDLATSGGRANARGREGEGLGTPFGLGEGPGGEGEKELWAELWKGWSKDRYMGQG</sequence>
<evidence type="ECO:0000256" key="1">
    <source>
        <dbReference type="SAM" id="MobiDB-lite"/>
    </source>
</evidence>
<dbReference type="EMBL" id="CP143789">
    <property type="protein sequence ID" value="WVN89707.1"/>
    <property type="molecule type" value="Genomic_DNA"/>
</dbReference>
<reference evidence="3" key="3">
    <citation type="submission" date="2024-01" db="EMBL/GenBank/DDBJ databases">
        <authorList>
            <person name="Coelho M.A."/>
            <person name="David-Palma M."/>
            <person name="Shea T."/>
            <person name="Sun S."/>
            <person name="Cuomo C.A."/>
            <person name="Heitman J."/>
        </authorList>
    </citation>
    <scope>NUCLEOTIDE SEQUENCE</scope>
    <source>
        <strain evidence="3">CBS 7841</strain>
    </source>
</reference>
<dbReference type="SUPFAM" id="SSF48371">
    <property type="entry name" value="ARM repeat"/>
    <property type="match status" value="1"/>
</dbReference>
<evidence type="ECO:0000313" key="3">
    <source>
        <dbReference type="EMBL" id="WVN89707.1"/>
    </source>
</evidence>
<dbReference type="KEGG" id="cdep:91089146"/>
<reference evidence="3" key="1">
    <citation type="submission" date="2016-06" db="EMBL/GenBank/DDBJ databases">
        <authorList>
            <person name="Cuomo C."/>
            <person name="Litvintseva A."/>
            <person name="Heitman J."/>
            <person name="Chen Y."/>
            <person name="Sun S."/>
            <person name="Springer D."/>
            <person name="Dromer F."/>
            <person name="Young S."/>
            <person name="Zeng Q."/>
            <person name="Chapman S."/>
            <person name="Gujja S."/>
            <person name="Saif S."/>
            <person name="Birren B."/>
        </authorList>
    </citation>
    <scope>NUCLEOTIDE SEQUENCE</scope>
    <source>
        <strain evidence="3">CBS 7841</strain>
    </source>
</reference>
<evidence type="ECO:0000259" key="2">
    <source>
        <dbReference type="Pfam" id="PF10441"/>
    </source>
</evidence>
<feature type="region of interest" description="Disordered" evidence="1">
    <location>
        <begin position="1268"/>
        <end position="1290"/>
    </location>
</feature>
<feature type="domain" description="Nucleolar 27S pre-rRNA processing Urb2/Npa2 C-terminal" evidence="2">
    <location>
        <begin position="1095"/>
        <end position="1309"/>
    </location>
</feature>
<organism evidence="3 4">
    <name type="scientific">Cryptococcus depauperatus CBS 7841</name>
    <dbReference type="NCBI Taxonomy" id="1295531"/>
    <lineage>
        <taxon>Eukaryota</taxon>
        <taxon>Fungi</taxon>
        <taxon>Dikarya</taxon>
        <taxon>Basidiomycota</taxon>
        <taxon>Agaricomycotina</taxon>
        <taxon>Tremellomycetes</taxon>
        <taxon>Tremellales</taxon>
        <taxon>Cryptococcaceae</taxon>
        <taxon>Cryptococcus</taxon>
    </lineage>
</organism>
<dbReference type="Proteomes" id="UP000094043">
    <property type="component" value="Chromosome 6"/>
</dbReference>
<dbReference type="InterPro" id="IPR016024">
    <property type="entry name" value="ARM-type_fold"/>
</dbReference>
<dbReference type="RefSeq" id="XP_066070407.1">
    <property type="nucleotide sequence ID" value="XM_066214310.1"/>
</dbReference>
<evidence type="ECO:0000313" key="4">
    <source>
        <dbReference type="Proteomes" id="UP000094043"/>
    </source>
</evidence>
<feature type="compositionally biased region" description="Gly residues" evidence="1">
    <location>
        <begin position="1277"/>
        <end position="1290"/>
    </location>
</feature>